<keyword evidence="3" id="KW-0732">Signal</keyword>
<feature type="signal peptide" evidence="3">
    <location>
        <begin position="1"/>
        <end position="24"/>
    </location>
</feature>
<feature type="chain" id="PRO_5018179065" evidence="3">
    <location>
        <begin position="25"/>
        <end position="377"/>
    </location>
</feature>
<gene>
    <name evidence="4" type="ORF">CDV36_006866</name>
</gene>
<keyword evidence="2" id="KW-0812">Transmembrane</keyword>
<feature type="compositionally biased region" description="Polar residues" evidence="1">
    <location>
        <begin position="305"/>
        <end position="315"/>
    </location>
</feature>
<accession>A0A3M2S8M3</accession>
<dbReference type="AlphaFoldDB" id="A0A3M2S8M3"/>
<dbReference type="STRING" id="2010991.A0A3M2S8M3"/>
<feature type="compositionally biased region" description="Polar residues" evidence="1">
    <location>
        <begin position="279"/>
        <end position="292"/>
    </location>
</feature>
<feature type="transmembrane region" description="Helical" evidence="2">
    <location>
        <begin position="211"/>
        <end position="234"/>
    </location>
</feature>
<evidence type="ECO:0000256" key="3">
    <source>
        <dbReference type="SAM" id="SignalP"/>
    </source>
</evidence>
<keyword evidence="2" id="KW-1133">Transmembrane helix</keyword>
<name>A0A3M2S8M3_9HYPO</name>
<keyword evidence="2" id="KW-0472">Membrane</keyword>
<feature type="region of interest" description="Disordered" evidence="1">
    <location>
        <begin position="157"/>
        <end position="206"/>
    </location>
</feature>
<evidence type="ECO:0000313" key="4">
    <source>
        <dbReference type="EMBL" id="RMJ13485.1"/>
    </source>
</evidence>
<evidence type="ECO:0000313" key="5">
    <source>
        <dbReference type="Proteomes" id="UP000277212"/>
    </source>
</evidence>
<proteinExistence type="predicted"/>
<evidence type="ECO:0000256" key="2">
    <source>
        <dbReference type="SAM" id="Phobius"/>
    </source>
</evidence>
<protein>
    <submittedName>
        <fullName evidence="4">Uncharacterized protein</fullName>
    </submittedName>
</protein>
<organism evidence="4 5">
    <name type="scientific">Fusarium kuroshium</name>
    <dbReference type="NCBI Taxonomy" id="2010991"/>
    <lineage>
        <taxon>Eukaryota</taxon>
        <taxon>Fungi</taxon>
        <taxon>Dikarya</taxon>
        <taxon>Ascomycota</taxon>
        <taxon>Pezizomycotina</taxon>
        <taxon>Sordariomycetes</taxon>
        <taxon>Hypocreomycetidae</taxon>
        <taxon>Hypocreales</taxon>
        <taxon>Nectriaceae</taxon>
        <taxon>Fusarium</taxon>
        <taxon>Fusarium solani species complex</taxon>
    </lineage>
</organism>
<comment type="caution">
    <text evidence="4">The sequence shown here is derived from an EMBL/GenBank/DDBJ whole genome shotgun (WGS) entry which is preliminary data.</text>
</comment>
<feature type="compositionally biased region" description="Polar residues" evidence="1">
    <location>
        <begin position="157"/>
        <end position="196"/>
    </location>
</feature>
<dbReference type="Proteomes" id="UP000277212">
    <property type="component" value="Unassembled WGS sequence"/>
</dbReference>
<reference evidence="4 5" key="1">
    <citation type="submission" date="2017-06" db="EMBL/GenBank/DDBJ databases">
        <title>Comparative genomic analysis of Ambrosia Fusariam Clade fungi.</title>
        <authorList>
            <person name="Stajich J.E."/>
            <person name="Carrillo J."/>
            <person name="Kijimoto T."/>
            <person name="Eskalen A."/>
            <person name="O'Donnell K."/>
            <person name="Kasson M."/>
        </authorList>
    </citation>
    <scope>NUCLEOTIDE SEQUENCE [LARGE SCALE GENOMIC DNA]</scope>
    <source>
        <strain evidence="4">UCR3666</strain>
    </source>
</reference>
<dbReference type="EMBL" id="NKUJ01000107">
    <property type="protein sequence ID" value="RMJ13485.1"/>
    <property type="molecule type" value="Genomic_DNA"/>
</dbReference>
<feature type="compositionally biased region" description="Polar residues" evidence="1">
    <location>
        <begin position="250"/>
        <end position="263"/>
    </location>
</feature>
<sequence>MSRYRSFIAFLVATSQICIHTVFSQNGDPVIGYYITDNTAIEQSCRDGAPFRSSTTFDNDDRTYAFCDPTEDDAITVGTSCDGEYVAVTGEGLPGSATRVRCLDDFGCTTITLYDSYNRFNNFDYRYLISCANSINITSRGIETIFLESPVDYRTSSLETTTTADETIEPSISTLTTTNPTQSSGPTPTETDNTANKDIDDQEDTGPDAGIIAGAVVGSVAAVALIAGALVLGFRMGRRHHDQDDDETHPQSFRRSLRNTMSSIPRPAVTWHRPEPKKQAQSTTQNTVSCLQMTFPEDQHGPGTTVVSGSAASPTSHDEVKTTSHGSPRPVEGQIQRIETLGSELPTGPDSQGWVRSEAHPLPYEADSTAVYRPPPG</sequence>
<keyword evidence="5" id="KW-1185">Reference proteome</keyword>
<feature type="region of interest" description="Disordered" evidence="1">
    <location>
        <begin position="240"/>
        <end position="377"/>
    </location>
</feature>
<dbReference type="OrthoDB" id="5106500at2759"/>
<evidence type="ECO:0000256" key="1">
    <source>
        <dbReference type="SAM" id="MobiDB-lite"/>
    </source>
</evidence>